<dbReference type="InterPro" id="IPR050275">
    <property type="entry name" value="PGM_Phosphatase"/>
</dbReference>
<dbReference type="InterPro" id="IPR029033">
    <property type="entry name" value="His_PPase_superfam"/>
</dbReference>
<organism evidence="2 3">
    <name type="scientific">Methylacidiphilum infernorum (isolate V4)</name>
    <name type="common">Methylokorus infernorum (strain V4)</name>
    <dbReference type="NCBI Taxonomy" id="481448"/>
    <lineage>
        <taxon>Bacteria</taxon>
        <taxon>Pseudomonadati</taxon>
        <taxon>Verrucomicrobiota</taxon>
        <taxon>Methylacidiphilae</taxon>
        <taxon>Methylacidiphilales</taxon>
        <taxon>Methylacidiphilaceae</taxon>
        <taxon>Methylacidiphilum (ex Ratnadevi et al. 2023)</taxon>
    </lineage>
</organism>
<proteinExistence type="predicted"/>
<dbReference type="STRING" id="481448.Minf_1259"/>
<dbReference type="EMBL" id="CP000975">
    <property type="protein sequence ID" value="ACD83313.1"/>
    <property type="molecule type" value="Genomic_DNA"/>
</dbReference>
<dbReference type="CDD" id="cd07067">
    <property type="entry name" value="HP_PGM_like"/>
    <property type="match status" value="1"/>
</dbReference>
<evidence type="ECO:0000313" key="3">
    <source>
        <dbReference type="Proteomes" id="UP000009149"/>
    </source>
</evidence>
<dbReference type="eggNOG" id="COG0406">
    <property type="taxonomic scope" value="Bacteria"/>
</dbReference>
<dbReference type="AlphaFoldDB" id="B3DVG0"/>
<dbReference type="HOGENOM" id="CLU_033323_8_4_0"/>
<evidence type="ECO:0000313" key="2">
    <source>
        <dbReference type="EMBL" id="ACD83313.1"/>
    </source>
</evidence>
<gene>
    <name evidence="2" type="primary">phoE</name>
    <name evidence="2" type="ordered locus">Minf_1259</name>
</gene>
<dbReference type="Pfam" id="PF00300">
    <property type="entry name" value="His_Phos_1"/>
    <property type="match status" value="1"/>
</dbReference>
<protein>
    <submittedName>
        <fullName evidence="2">Phosphoglycerate mutase, PhoE family</fullName>
    </submittedName>
</protein>
<sequence>MIYRRLYCQIQMGVLYFARHCKTAWNLEHRIQGHTDIPLCEAGIKEAKNNVPIIKNLNITKIYSSPLARGRQTAEIYAQYLGVPQEIRKDLIEMDMGEWEGKTAQELSLFSPSLYLKWIQDPRLVPLVPGSKEDVYSAQRRIVEAVKEIYFKEARLFNVLIILHKYICSLLRCALQNFELSHFKNEIIESTLPQDLAVSSPEFFQAFVFPKK</sequence>
<dbReference type="Proteomes" id="UP000009149">
    <property type="component" value="Chromosome"/>
</dbReference>
<dbReference type="GO" id="GO:0016791">
    <property type="term" value="F:phosphatase activity"/>
    <property type="evidence" value="ECO:0007669"/>
    <property type="project" value="TreeGrafter"/>
</dbReference>
<dbReference type="Gene3D" id="3.40.50.1240">
    <property type="entry name" value="Phosphoglycerate mutase-like"/>
    <property type="match status" value="1"/>
</dbReference>
<accession>B3DVG0</accession>
<dbReference type="PANTHER" id="PTHR48100">
    <property type="entry name" value="BROAD-SPECIFICITY PHOSPHATASE YOR283W-RELATED"/>
    <property type="match status" value="1"/>
</dbReference>
<reference evidence="2 3" key="1">
    <citation type="journal article" date="2008" name="Biol. Direct">
        <title>Complete genome sequence of the extremely acidophilic methanotroph isolate V4, Methylacidiphilum infernorum, a representative of the bacterial phylum Verrucomicrobia.</title>
        <authorList>
            <person name="Hou S."/>
            <person name="Makarova K.S."/>
            <person name="Saw J.H."/>
            <person name="Senin P."/>
            <person name="Ly B.V."/>
            <person name="Zhou Z."/>
            <person name="Ren Y."/>
            <person name="Wang J."/>
            <person name="Galperin M.Y."/>
            <person name="Omelchenko M.V."/>
            <person name="Wolf Y.I."/>
            <person name="Yutin N."/>
            <person name="Koonin E.V."/>
            <person name="Stott M.B."/>
            <person name="Mountain B.W."/>
            <person name="Crowe M.A."/>
            <person name="Smirnova A.V."/>
            <person name="Dunfield P.F."/>
            <person name="Feng L."/>
            <person name="Wang L."/>
            <person name="Alam M."/>
        </authorList>
    </citation>
    <scope>NUCLEOTIDE SEQUENCE [LARGE SCALE GENOMIC DNA]</scope>
    <source>
        <strain evidence="3">Isolate V4</strain>
    </source>
</reference>
<feature type="binding site" evidence="1">
    <location>
        <position position="69"/>
    </location>
    <ligand>
        <name>substrate</name>
    </ligand>
</feature>
<feature type="binding site" evidence="1">
    <location>
        <begin position="19"/>
        <end position="26"/>
    </location>
    <ligand>
        <name>substrate</name>
    </ligand>
</feature>
<dbReference type="SMART" id="SM00855">
    <property type="entry name" value="PGAM"/>
    <property type="match status" value="1"/>
</dbReference>
<evidence type="ECO:0000256" key="1">
    <source>
        <dbReference type="PIRSR" id="PIRSR613078-2"/>
    </source>
</evidence>
<dbReference type="InterPro" id="IPR013078">
    <property type="entry name" value="His_Pase_superF_clade-1"/>
</dbReference>
<dbReference type="KEGG" id="min:Minf_1259"/>
<dbReference type="SUPFAM" id="SSF53254">
    <property type="entry name" value="Phosphoglycerate mutase-like"/>
    <property type="match status" value="1"/>
</dbReference>
<name>B3DVG0_METI4</name>